<sequence length="265" mass="31595">MKFIIFGIGFLLSNLLLGQSWKKIDSIQLEARDSITDFSVDDFHNMYYIRNFSELNKIDFQTRRRKTFSNQQILENLNTQNILQVTLKSGFFNLLVLDNQLNPIQDLIQFPIETNFSPTLTALVDNNYVWGYDPVMQRLVLWNYREKKAIRQSVILSEKTGDEFFSEMVYHQNKIYLIGYTKCLVFDEYANLVSVIPFQKFDQLYFVNQKFYYSAEGKIWKFDLQTKTTQLLDTPNGFDYFAINNRYLFVLTNKVVYLYEFQKHD</sequence>
<protein>
    <submittedName>
        <fullName evidence="1">Uncharacterized protein</fullName>
    </submittedName>
</protein>
<keyword evidence="2" id="KW-1185">Reference proteome</keyword>
<dbReference type="Proteomes" id="UP001549146">
    <property type="component" value="Unassembled WGS sequence"/>
</dbReference>
<evidence type="ECO:0000313" key="2">
    <source>
        <dbReference type="Proteomes" id="UP001549146"/>
    </source>
</evidence>
<name>A0ABV2LS02_9FLAO</name>
<gene>
    <name evidence="1" type="ORF">ABID46_000428</name>
</gene>
<evidence type="ECO:0000313" key="1">
    <source>
        <dbReference type="EMBL" id="MET3730869.1"/>
    </source>
</evidence>
<organism evidence="1 2">
    <name type="scientific">Moheibacter stercoris</name>
    <dbReference type="NCBI Taxonomy" id="1628251"/>
    <lineage>
        <taxon>Bacteria</taxon>
        <taxon>Pseudomonadati</taxon>
        <taxon>Bacteroidota</taxon>
        <taxon>Flavobacteriia</taxon>
        <taxon>Flavobacteriales</taxon>
        <taxon>Weeksellaceae</taxon>
        <taxon>Moheibacter</taxon>
    </lineage>
</organism>
<accession>A0ABV2LS02</accession>
<comment type="caution">
    <text evidence="1">The sequence shown here is derived from an EMBL/GenBank/DDBJ whole genome shotgun (WGS) entry which is preliminary data.</text>
</comment>
<proteinExistence type="predicted"/>
<dbReference type="EMBL" id="JBEPMO010000002">
    <property type="protein sequence ID" value="MET3730869.1"/>
    <property type="molecule type" value="Genomic_DNA"/>
</dbReference>
<reference evidence="1 2" key="1">
    <citation type="submission" date="2024-06" db="EMBL/GenBank/DDBJ databases">
        <title>Genomic Encyclopedia of Type Strains, Phase IV (KMG-IV): sequencing the most valuable type-strain genomes for metagenomic binning, comparative biology and taxonomic classification.</title>
        <authorList>
            <person name="Goeker M."/>
        </authorList>
    </citation>
    <scope>NUCLEOTIDE SEQUENCE [LARGE SCALE GENOMIC DNA]</scope>
    <source>
        <strain evidence="1 2">DSM 29388</strain>
    </source>
</reference>